<dbReference type="AlphaFoldDB" id="N1PGA8"/>
<keyword evidence="1" id="KW-0472">Membrane</keyword>
<dbReference type="EMBL" id="KB446544">
    <property type="protein sequence ID" value="EME40346.1"/>
    <property type="molecule type" value="Genomic_DNA"/>
</dbReference>
<evidence type="ECO:0000313" key="2">
    <source>
        <dbReference type="EMBL" id="EME40346.1"/>
    </source>
</evidence>
<reference evidence="3" key="1">
    <citation type="journal article" date="2012" name="PLoS Genet.">
        <title>The genomes of the fungal plant pathogens Cladosporium fulvum and Dothistroma septosporum reveal adaptation to different hosts and lifestyles but also signatures of common ancestry.</title>
        <authorList>
            <person name="de Wit P.J.G.M."/>
            <person name="van der Burgt A."/>
            <person name="Oekmen B."/>
            <person name="Stergiopoulos I."/>
            <person name="Abd-Elsalam K.A."/>
            <person name="Aerts A.L."/>
            <person name="Bahkali A.H."/>
            <person name="Beenen H.G."/>
            <person name="Chettri P."/>
            <person name="Cox M.P."/>
            <person name="Datema E."/>
            <person name="de Vries R.P."/>
            <person name="Dhillon B."/>
            <person name="Ganley A.R."/>
            <person name="Griffiths S.A."/>
            <person name="Guo Y."/>
            <person name="Hamelin R.C."/>
            <person name="Henrissat B."/>
            <person name="Kabir M.S."/>
            <person name="Jashni M.K."/>
            <person name="Kema G."/>
            <person name="Klaubauf S."/>
            <person name="Lapidus A."/>
            <person name="Levasseur A."/>
            <person name="Lindquist E."/>
            <person name="Mehrabi R."/>
            <person name="Ohm R.A."/>
            <person name="Owen T.J."/>
            <person name="Salamov A."/>
            <person name="Schwelm A."/>
            <person name="Schijlen E."/>
            <person name="Sun H."/>
            <person name="van den Burg H.A."/>
            <person name="van Ham R.C.H.J."/>
            <person name="Zhang S."/>
            <person name="Goodwin S.B."/>
            <person name="Grigoriev I.V."/>
            <person name="Collemare J."/>
            <person name="Bradshaw R.E."/>
        </authorList>
    </citation>
    <scope>NUCLEOTIDE SEQUENCE [LARGE SCALE GENOMIC DNA]</scope>
    <source>
        <strain evidence="3">NZE10 / CBS 128990</strain>
    </source>
</reference>
<protein>
    <submittedName>
        <fullName evidence="2">Uncharacterized protein</fullName>
    </submittedName>
</protein>
<gene>
    <name evidence="2" type="ORF">DOTSEDRAFT_28239</name>
</gene>
<keyword evidence="3" id="KW-1185">Reference proteome</keyword>
<evidence type="ECO:0000313" key="3">
    <source>
        <dbReference type="Proteomes" id="UP000016933"/>
    </source>
</evidence>
<organism evidence="2 3">
    <name type="scientific">Dothistroma septosporum (strain NZE10 / CBS 128990)</name>
    <name type="common">Red band needle blight fungus</name>
    <name type="synonym">Mycosphaerella pini</name>
    <dbReference type="NCBI Taxonomy" id="675120"/>
    <lineage>
        <taxon>Eukaryota</taxon>
        <taxon>Fungi</taxon>
        <taxon>Dikarya</taxon>
        <taxon>Ascomycota</taxon>
        <taxon>Pezizomycotina</taxon>
        <taxon>Dothideomycetes</taxon>
        <taxon>Dothideomycetidae</taxon>
        <taxon>Mycosphaerellales</taxon>
        <taxon>Mycosphaerellaceae</taxon>
        <taxon>Dothistroma</taxon>
    </lineage>
</organism>
<feature type="transmembrane region" description="Helical" evidence="1">
    <location>
        <begin position="107"/>
        <end position="131"/>
    </location>
</feature>
<reference evidence="2 3" key="2">
    <citation type="journal article" date="2012" name="PLoS Pathog.">
        <title>Diverse lifestyles and strategies of plant pathogenesis encoded in the genomes of eighteen Dothideomycetes fungi.</title>
        <authorList>
            <person name="Ohm R.A."/>
            <person name="Feau N."/>
            <person name="Henrissat B."/>
            <person name="Schoch C.L."/>
            <person name="Horwitz B.A."/>
            <person name="Barry K.W."/>
            <person name="Condon B.J."/>
            <person name="Copeland A.C."/>
            <person name="Dhillon B."/>
            <person name="Glaser F."/>
            <person name="Hesse C.N."/>
            <person name="Kosti I."/>
            <person name="LaButti K."/>
            <person name="Lindquist E.A."/>
            <person name="Lucas S."/>
            <person name="Salamov A.A."/>
            <person name="Bradshaw R.E."/>
            <person name="Ciuffetti L."/>
            <person name="Hamelin R.C."/>
            <person name="Kema G.H.J."/>
            <person name="Lawrence C."/>
            <person name="Scott J.A."/>
            <person name="Spatafora J.W."/>
            <person name="Turgeon B.G."/>
            <person name="de Wit P.J.G.M."/>
            <person name="Zhong S."/>
            <person name="Goodwin S.B."/>
            <person name="Grigoriev I.V."/>
        </authorList>
    </citation>
    <scope>NUCLEOTIDE SEQUENCE [LARGE SCALE GENOMIC DNA]</scope>
    <source>
        <strain evidence="3">NZE10 / CBS 128990</strain>
    </source>
</reference>
<dbReference type="OrthoDB" id="10489248at2759"/>
<evidence type="ECO:0000256" key="1">
    <source>
        <dbReference type="SAM" id="Phobius"/>
    </source>
</evidence>
<dbReference type="Proteomes" id="UP000016933">
    <property type="component" value="Unassembled WGS sequence"/>
</dbReference>
<proteinExistence type="predicted"/>
<keyword evidence="1" id="KW-1133">Transmembrane helix</keyword>
<keyword evidence="1" id="KW-0812">Transmembrane</keyword>
<dbReference type="HOGENOM" id="CLU_1865072_0_0_1"/>
<accession>N1PGA8</accession>
<name>N1PGA8_DOTSN</name>
<sequence>MGLRHIAATTVFGLPFGRFSRSPLNPSAAIAPGPGYKTLDLKSAYIGCSINLQNPIITAGQGSVIWAIAQFPDGTLSATQTSSFTPQMLVGNAMQQIKLDEKTFPGIVQLVFVIAFAALPPLLSIFGVDYIDYRAQK</sequence>